<dbReference type="InterPro" id="IPR051120">
    <property type="entry name" value="ABC_AA/LPS_Transport"/>
</dbReference>
<dbReference type="Gene3D" id="3.40.50.300">
    <property type="entry name" value="P-loop containing nucleotide triphosphate hydrolases"/>
    <property type="match status" value="1"/>
</dbReference>
<evidence type="ECO:0000256" key="1">
    <source>
        <dbReference type="ARBA" id="ARBA00022448"/>
    </source>
</evidence>
<evidence type="ECO:0000259" key="5">
    <source>
        <dbReference type="PROSITE" id="PS50893"/>
    </source>
</evidence>
<dbReference type="GO" id="GO:0015808">
    <property type="term" value="P:L-alanine transport"/>
    <property type="evidence" value="ECO:0007669"/>
    <property type="project" value="TreeGrafter"/>
</dbReference>
<dbReference type="GO" id="GO:0042941">
    <property type="term" value="P:D-alanine transmembrane transport"/>
    <property type="evidence" value="ECO:0007669"/>
    <property type="project" value="TreeGrafter"/>
</dbReference>
<dbReference type="GO" id="GO:0016887">
    <property type="term" value="F:ATP hydrolysis activity"/>
    <property type="evidence" value="ECO:0007669"/>
    <property type="project" value="InterPro"/>
</dbReference>
<dbReference type="CDD" id="cd03219">
    <property type="entry name" value="ABC_Mj1267_LivG_branched"/>
    <property type="match status" value="1"/>
</dbReference>
<dbReference type="InterPro" id="IPR003593">
    <property type="entry name" value="AAA+_ATPase"/>
</dbReference>
<reference evidence="6 7" key="1">
    <citation type="submission" date="2018-07" db="EMBL/GenBank/DDBJ databases">
        <title>Genome sequencing of Moraxellaceae gen. HYN0046.</title>
        <authorList>
            <person name="Kim M."/>
            <person name="Yi H."/>
        </authorList>
    </citation>
    <scope>NUCLEOTIDE SEQUENCE [LARGE SCALE GENOMIC DNA]</scope>
    <source>
        <strain evidence="6 7">HYN0046</strain>
    </source>
</reference>
<dbReference type="OrthoDB" id="9805514at2"/>
<dbReference type="PANTHER" id="PTHR45772">
    <property type="entry name" value="CONSERVED COMPONENT OF ABC TRANSPORTER FOR NATURAL AMINO ACIDS-RELATED"/>
    <property type="match status" value="1"/>
</dbReference>
<keyword evidence="2" id="KW-0547">Nucleotide-binding</keyword>
<dbReference type="PROSITE" id="PS00211">
    <property type="entry name" value="ABC_TRANSPORTER_1"/>
    <property type="match status" value="1"/>
</dbReference>
<keyword evidence="7" id="KW-1185">Reference proteome</keyword>
<dbReference type="KEGG" id="mbah:HYN46_15925"/>
<dbReference type="Proteomes" id="UP000253940">
    <property type="component" value="Chromosome"/>
</dbReference>
<dbReference type="InterPro" id="IPR017871">
    <property type="entry name" value="ABC_transporter-like_CS"/>
</dbReference>
<evidence type="ECO:0000256" key="2">
    <source>
        <dbReference type="ARBA" id="ARBA00022741"/>
    </source>
</evidence>
<dbReference type="InterPro" id="IPR003439">
    <property type="entry name" value="ABC_transporter-like_ATP-bd"/>
</dbReference>
<dbReference type="Pfam" id="PF12399">
    <property type="entry name" value="BCA_ABC_TP_C"/>
    <property type="match status" value="1"/>
</dbReference>
<evidence type="ECO:0000256" key="4">
    <source>
        <dbReference type="SAM" id="MobiDB-lite"/>
    </source>
</evidence>
<dbReference type="GO" id="GO:0005886">
    <property type="term" value="C:plasma membrane"/>
    <property type="evidence" value="ECO:0007669"/>
    <property type="project" value="TreeGrafter"/>
</dbReference>
<dbReference type="Pfam" id="PF00005">
    <property type="entry name" value="ABC_tran"/>
    <property type="match status" value="1"/>
</dbReference>
<dbReference type="InterPro" id="IPR027417">
    <property type="entry name" value="P-loop_NTPase"/>
</dbReference>
<dbReference type="RefSeq" id="WP_114900306.1">
    <property type="nucleotide sequence ID" value="NZ_CP031222.1"/>
</dbReference>
<dbReference type="GO" id="GO:0005524">
    <property type="term" value="F:ATP binding"/>
    <property type="evidence" value="ECO:0007669"/>
    <property type="project" value="UniProtKB-KW"/>
</dbReference>
<dbReference type="GO" id="GO:1903805">
    <property type="term" value="P:L-valine import across plasma membrane"/>
    <property type="evidence" value="ECO:0007669"/>
    <property type="project" value="TreeGrafter"/>
</dbReference>
<feature type="region of interest" description="Disordered" evidence="4">
    <location>
        <begin position="265"/>
        <end position="290"/>
    </location>
</feature>
<dbReference type="PANTHER" id="PTHR45772:SF7">
    <property type="entry name" value="AMINO ACID ABC TRANSPORTER ATP-BINDING PROTEIN"/>
    <property type="match status" value="1"/>
</dbReference>
<keyword evidence="1" id="KW-0813">Transport</keyword>
<evidence type="ECO:0000313" key="7">
    <source>
        <dbReference type="Proteomes" id="UP000253940"/>
    </source>
</evidence>
<evidence type="ECO:0000313" key="6">
    <source>
        <dbReference type="EMBL" id="AXI04198.1"/>
    </source>
</evidence>
<protein>
    <submittedName>
        <fullName evidence="6">ABC transporter ATP-binding protein</fullName>
    </submittedName>
</protein>
<dbReference type="AlphaFoldDB" id="A0A345PA89"/>
<keyword evidence="3 6" id="KW-0067">ATP-binding</keyword>
<gene>
    <name evidence="6" type="ORF">HYN46_15925</name>
</gene>
<dbReference type="InterPro" id="IPR032823">
    <property type="entry name" value="BCA_ABC_TP_C"/>
</dbReference>
<dbReference type="GO" id="GO:0005304">
    <property type="term" value="F:L-valine transmembrane transporter activity"/>
    <property type="evidence" value="ECO:0007669"/>
    <property type="project" value="TreeGrafter"/>
</dbReference>
<name>A0A345PA89_9GAMM</name>
<dbReference type="GO" id="GO:0015192">
    <property type="term" value="F:L-phenylalanine transmembrane transporter activity"/>
    <property type="evidence" value="ECO:0007669"/>
    <property type="project" value="TreeGrafter"/>
</dbReference>
<dbReference type="FunFam" id="3.40.50.300:FF:000421">
    <property type="entry name" value="Branched-chain amino acid ABC transporter ATP-binding protein"/>
    <property type="match status" value="1"/>
</dbReference>
<dbReference type="GO" id="GO:1903806">
    <property type="term" value="P:L-isoleucine import across plasma membrane"/>
    <property type="evidence" value="ECO:0007669"/>
    <property type="project" value="TreeGrafter"/>
</dbReference>
<organism evidence="6 7">
    <name type="scientific">Aquirhabdus parva</name>
    <dbReference type="NCBI Taxonomy" id="2283318"/>
    <lineage>
        <taxon>Bacteria</taxon>
        <taxon>Pseudomonadati</taxon>
        <taxon>Pseudomonadota</taxon>
        <taxon>Gammaproteobacteria</taxon>
        <taxon>Moraxellales</taxon>
        <taxon>Moraxellaceae</taxon>
        <taxon>Aquirhabdus</taxon>
    </lineage>
</organism>
<proteinExistence type="predicted"/>
<dbReference type="EMBL" id="CP031222">
    <property type="protein sequence ID" value="AXI04198.1"/>
    <property type="molecule type" value="Genomic_DNA"/>
</dbReference>
<dbReference type="PROSITE" id="PS50893">
    <property type="entry name" value="ABC_TRANSPORTER_2"/>
    <property type="match status" value="1"/>
</dbReference>
<evidence type="ECO:0000256" key="3">
    <source>
        <dbReference type="ARBA" id="ARBA00022840"/>
    </source>
</evidence>
<accession>A0A345PA89</accession>
<dbReference type="SUPFAM" id="SSF52540">
    <property type="entry name" value="P-loop containing nucleoside triphosphate hydrolases"/>
    <property type="match status" value="1"/>
</dbReference>
<dbReference type="GO" id="GO:0015188">
    <property type="term" value="F:L-isoleucine transmembrane transporter activity"/>
    <property type="evidence" value="ECO:0007669"/>
    <property type="project" value="TreeGrafter"/>
</dbReference>
<dbReference type="SMART" id="SM00382">
    <property type="entry name" value="AAA"/>
    <property type="match status" value="1"/>
</dbReference>
<sequence length="290" mass="31498">MTNPSLSQPLLQLEGINKSFGGVHALKNVSLSVQQGTIHGLIGPNGAGKTTLFNVMTGMYQADSGCFNFDGESLSLKTSPQVLAVKGLARTFQNIRLFSEMTALENIMVGQHSQTKTGIFGAVLRTPAARREERLIRQEGYRLLEYVGLSKDVADRVARTLSYGDQRRLEIARALALKPRLLALDEPAAGMNPTETAQLQDLIRRLHADGMTIVLIEHDVGLMMRLCQRISVLDFGEKIADGTPEEIRRDERVIKAYLGGDDMPNSGKGAMPIAGTAQGSLQDDHAGTTP</sequence>
<feature type="domain" description="ABC transporter" evidence="5">
    <location>
        <begin position="11"/>
        <end position="260"/>
    </location>
</feature>